<dbReference type="GeneID" id="54553915"/>
<dbReference type="GO" id="GO:0006487">
    <property type="term" value="P:protein N-linked glycosylation"/>
    <property type="evidence" value="ECO:0007669"/>
    <property type="project" value="TreeGrafter"/>
</dbReference>
<dbReference type="InterPro" id="IPR008630">
    <property type="entry name" value="Glyco_trans_34"/>
</dbReference>
<evidence type="ECO:0000256" key="2">
    <source>
        <dbReference type="ARBA" id="ARBA00022676"/>
    </source>
</evidence>
<dbReference type="PANTHER" id="PTHR31306">
    <property type="entry name" value="ALPHA-1,6-MANNOSYLTRANSFERASE MNN11-RELATED"/>
    <property type="match status" value="1"/>
</dbReference>
<dbReference type="EMBL" id="ML986487">
    <property type="protein sequence ID" value="KAF2279123.1"/>
    <property type="molecule type" value="Genomic_DNA"/>
</dbReference>
<keyword evidence="5" id="KW-0812">Transmembrane</keyword>
<keyword evidence="7" id="KW-1185">Reference proteome</keyword>
<sequence>MLLDRQIPSLNPRFAIFFACGVALLLFAIYHITLYTEHGPFYKGNVGSRVGSHAPASEPKTAVSQPNQPKPKPTLEETIRELFAPIKHKDFVSSFTDPTGTVYTHNNNIWTEPLGKDLLIVDVDTRYPEQMFDPSKRVDWEHLDTDNLVTEAVFNHYLYATIHNYSYLFYRPIPVPGHHKTWPKVHSISNLLPQYKFVVFLDADATIRHLHLPFEWLLNRWNVTRRTSFTMARDPLDDDCNLCDKYGTAMVNTGFVIAQNLPYTREIMDVWMACTAGGTRYGAECGKWKEEWAHEQSVFSDYLRYDYNPEGDNIRELNCGEANGFPGHGWYDPVDCNGKFIRHHTFVKDRTKTTTSEAIMQAFIDIMKTNFAKVGGDIVVSEEKEKKKATPKPEVKQEEDKEGEKAHEQAHNRRSAIWHEPLKRSEVS</sequence>
<evidence type="ECO:0000256" key="1">
    <source>
        <dbReference type="ARBA" id="ARBA00005664"/>
    </source>
</evidence>
<keyword evidence="5" id="KW-0472">Membrane</keyword>
<organism evidence="6 7">
    <name type="scientific">Westerdykella ornata</name>
    <dbReference type="NCBI Taxonomy" id="318751"/>
    <lineage>
        <taxon>Eukaryota</taxon>
        <taxon>Fungi</taxon>
        <taxon>Dikarya</taxon>
        <taxon>Ascomycota</taxon>
        <taxon>Pezizomycotina</taxon>
        <taxon>Dothideomycetes</taxon>
        <taxon>Pleosporomycetidae</taxon>
        <taxon>Pleosporales</taxon>
        <taxon>Sporormiaceae</taxon>
        <taxon>Westerdykella</taxon>
    </lineage>
</organism>
<dbReference type="Proteomes" id="UP000800097">
    <property type="component" value="Unassembled WGS sequence"/>
</dbReference>
<accession>A0A6A6JSN3</accession>
<dbReference type="Pfam" id="PF05637">
    <property type="entry name" value="Glyco_transf_34"/>
    <property type="match status" value="1"/>
</dbReference>
<keyword evidence="5" id="KW-1133">Transmembrane helix</keyword>
<dbReference type="PANTHER" id="PTHR31306:SF3">
    <property type="entry name" value="NUCLEOTIDE-DIPHOSPHO-SUGAR TRANSFERASE DOMAIN-CONTAINING PROTEIN"/>
    <property type="match status" value="1"/>
</dbReference>
<protein>
    <recommendedName>
        <fullName evidence="8">Nucleotide-diphospho-sugar transferase domain-containing protein</fullName>
    </recommendedName>
</protein>
<evidence type="ECO:0000256" key="3">
    <source>
        <dbReference type="ARBA" id="ARBA00022679"/>
    </source>
</evidence>
<evidence type="ECO:0000256" key="5">
    <source>
        <dbReference type="SAM" id="Phobius"/>
    </source>
</evidence>
<evidence type="ECO:0000313" key="7">
    <source>
        <dbReference type="Proteomes" id="UP000800097"/>
    </source>
</evidence>
<reference evidence="6" key="1">
    <citation type="journal article" date="2020" name="Stud. Mycol.">
        <title>101 Dothideomycetes genomes: a test case for predicting lifestyles and emergence of pathogens.</title>
        <authorList>
            <person name="Haridas S."/>
            <person name="Albert R."/>
            <person name="Binder M."/>
            <person name="Bloem J."/>
            <person name="Labutti K."/>
            <person name="Salamov A."/>
            <person name="Andreopoulos B."/>
            <person name="Baker S."/>
            <person name="Barry K."/>
            <person name="Bills G."/>
            <person name="Bluhm B."/>
            <person name="Cannon C."/>
            <person name="Castanera R."/>
            <person name="Culley D."/>
            <person name="Daum C."/>
            <person name="Ezra D."/>
            <person name="Gonzalez J."/>
            <person name="Henrissat B."/>
            <person name="Kuo A."/>
            <person name="Liang C."/>
            <person name="Lipzen A."/>
            <person name="Lutzoni F."/>
            <person name="Magnuson J."/>
            <person name="Mondo S."/>
            <person name="Nolan M."/>
            <person name="Ohm R."/>
            <person name="Pangilinan J."/>
            <person name="Park H.-J."/>
            <person name="Ramirez L."/>
            <person name="Alfaro M."/>
            <person name="Sun H."/>
            <person name="Tritt A."/>
            <person name="Yoshinaga Y."/>
            <person name="Zwiers L.-H."/>
            <person name="Turgeon B."/>
            <person name="Goodwin S."/>
            <person name="Spatafora J."/>
            <person name="Crous P."/>
            <person name="Grigoriev I."/>
        </authorList>
    </citation>
    <scope>NUCLEOTIDE SEQUENCE</scope>
    <source>
        <strain evidence="6">CBS 379.55</strain>
    </source>
</reference>
<gene>
    <name evidence="6" type="ORF">EI97DRAFT_456518</name>
</gene>
<dbReference type="GO" id="GO:0000139">
    <property type="term" value="C:Golgi membrane"/>
    <property type="evidence" value="ECO:0007669"/>
    <property type="project" value="TreeGrafter"/>
</dbReference>
<dbReference type="RefSeq" id="XP_033656662.1">
    <property type="nucleotide sequence ID" value="XM_033800740.1"/>
</dbReference>
<evidence type="ECO:0000313" key="6">
    <source>
        <dbReference type="EMBL" id="KAF2279123.1"/>
    </source>
</evidence>
<keyword evidence="3" id="KW-0808">Transferase</keyword>
<proteinExistence type="inferred from homology"/>
<evidence type="ECO:0000256" key="4">
    <source>
        <dbReference type="SAM" id="MobiDB-lite"/>
    </source>
</evidence>
<feature type="region of interest" description="Disordered" evidence="4">
    <location>
        <begin position="49"/>
        <end position="73"/>
    </location>
</feature>
<feature type="region of interest" description="Disordered" evidence="4">
    <location>
        <begin position="381"/>
        <end position="428"/>
    </location>
</feature>
<dbReference type="AlphaFoldDB" id="A0A6A6JSN3"/>
<name>A0A6A6JSN3_WESOR</name>
<dbReference type="InterPro" id="IPR029044">
    <property type="entry name" value="Nucleotide-diphossugar_trans"/>
</dbReference>
<keyword evidence="2" id="KW-0328">Glycosyltransferase</keyword>
<evidence type="ECO:0008006" key="8">
    <source>
        <dbReference type="Google" id="ProtNLM"/>
    </source>
</evidence>
<feature type="compositionally biased region" description="Basic and acidic residues" evidence="4">
    <location>
        <begin position="381"/>
        <end position="411"/>
    </location>
</feature>
<feature type="transmembrane region" description="Helical" evidence="5">
    <location>
        <begin position="12"/>
        <end position="32"/>
    </location>
</feature>
<dbReference type="GO" id="GO:0016757">
    <property type="term" value="F:glycosyltransferase activity"/>
    <property type="evidence" value="ECO:0007669"/>
    <property type="project" value="UniProtKB-KW"/>
</dbReference>
<comment type="similarity">
    <text evidence="1">Belongs to the glycosyltransferase 34 family.</text>
</comment>
<dbReference type="OrthoDB" id="3763672at2759"/>
<dbReference type="Gene3D" id="3.90.550.10">
    <property type="entry name" value="Spore Coat Polysaccharide Biosynthesis Protein SpsA, Chain A"/>
    <property type="match status" value="1"/>
</dbReference>